<accession>A0A4P2QUH0</accession>
<dbReference type="Proteomes" id="UP000295497">
    <property type="component" value="Chromosome"/>
</dbReference>
<dbReference type="RefSeq" id="WP_129577254.1">
    <property type="nucleotide sequence ID" value="NZ_CP012672.1"/>
</dbReference>
<sequence length="356" mass="38052">MASWTAVKDCFEKDRQQSLYVQIDPARVVGRTLDPTPAKAGVHYFRLWLADMQLSKEIAWMREQIPAVHSVIQLDFGGRPGLVIPGIADASTLRAEEGATNIVSRNRLLTPTLPFHGGAVSMQAGLLALPGKDYLGGFLKTLSAFSALLAAPQLSAALALAAPLGAGIQELLSGGAGGRLHLGVIGSYAGSDLRSTYMAAIRATAGQLRPDSLWVVDDQLHVGCAKGRAPLTGFDHMLLRLELLTERDDWDQLRSIAEPYAEMLDALAEGNKARAESCLRQAIVVALKAPELTQADRRRIAEALKQRYAESQSALLLPTFSEAEGCDLGALLRAAPPAEQVAREGALSLEEALSGI</sequence>
<organism evidence="1 2">
    <name type="scientific">Sorangium cellulosum</name>
    <name type="common">Polyangium cellulosum</name>
    <dbReference type="NCBI Taxonomy" id="56"/>
    <lineage>
        <taxon>Bacteria</taxon>
        <taxon>Pseudomonadati</taxon>
        <taxon>Myxococcota</taxon>
        <taxon>Polyangia</taxon>
        <taxon>Polyangiales</taxon>
        <taxon>Polyangiaceae</taxon>
        <taxon>Sorangium</taxon>
    </lineage>
</organism>
<evidence type="ECO:0000313" key="1">
    <source>
        <dbReference type="EMBL" id="AUX33965.1"/>
    </source>
</evidence>
<reference evidence="1 2" key="1">
    <citation type="submission" date="2015-09" db="EMBL/GenBank/DDBJ databases">
        <title>Sorangium comparison.</title>
        <authorList>
            <person name="Zaburannyi N."/>
            <person name="Bunk B."/>
            <person name="Overmann J."/>
            <person name="Mueller R."/>
        </authorList>
    </citation>
    <scope>NUCLEOTIDE SEQUENCE [LARGE SCALE GENOMIC DNA]</scope>
    <source>
        <strain evidence="1 2">So ce836</strain>
    </source>
</reference>
<proteinExistence type="predicted"/>
<evidence type="ECO:0000313" key="2">
    <source>
        <dbReference type="Proteomes" id="UP000295497"/>
    </source>
</evidence>
<gene>
    <name evidence="1" type="ORF">SOCE836_061330</name>
</gene>
<dbReference type="EMBL" id="CP012672">
    <property type="protein sequence ID" value="AUX33965.1"/>
    <property type="molecule type" value="Genomic_DNA"/>
</dbReference>
<name>A0A4P2QUH0_SORCE</name>
<dbReference type="AlphaFoldDB" id="A0A4P2QUH0"/>
<protein>
    <submittedName>
        <fullName evidence="1">Uncharacterized protein</fullName>
    </submittedName>
</protein>